<keyword evidence="3" id="KW-1185">Reference proteome</keyword>
<reference evidence="2" key="1">
    <citation type="submission" date="2021-09" db="EMBL/GenBank/DDBJ databases">
        <authorList>
            <person name="Martin H S."/>
        </authorList>
    </citation>
    <scope>NUCLEOTIDE SEQUENCE</scope>
</reference>
<proteinExistence type="predicted"/>
<dbReference type="EMBL" id="CAKASE010000080">
    <property type="protein sequence ID" value="CAG9581433.1"/>
    <property type="molecule type" value="Genomic_DNA"/>
</dbReference>
<gene>
    <name evidence="2" type="ORF">DCHRY22_LOCUS14040</name>
</gene>
<organism evidence="2 3">
    <name type="scientific">Danaus chrysippus</name>
    <name type="common">African queen</name>
    <dbReference type="NCBI Taxonomy" id="151541"/>
    <lineage>
        <taxon>Eukaryota</taxon>
        <taxon>Metazoa</taxon>
        <taxon>Ecdysozoa</taxon>
        <taxon>Arthropoda</taxon>
        <taxon>Hexapoda</taxon>
        <taxon>Insecta</taxon>
        <taxon>Pterygota</taxon>
        <taxon>Neoptera</taxon>
        <taxon>Endopterygota</taxon>
        <taxon>Lepidoptera</taxon>
        <taxon>Glossata</taxon>
        <taxon>Ditrysia</taxon>
        <taxon>Papilionoidea</taxon>
        <taxon>Nymphalidae</taxon>
        <taxon>Danainae</taxon>
        <taxon>Danaini</taxon>
        <taxon>Danaina</taxon>
        <taxon>Danaus</taxon>
        <taxon>Anosia</taxon>
    </lineage>
</organism>
<evidence type="ECO:0000313" key="3">
    <source>
        <dbReference type="Proteomes" id="UP000789524"/>
    </source>
</evidence>
<accession>A0A8J2R4F4</accession>
<sequence>MDFEPIVEGGTLHNSENDKASGVINEDAAGRDVEQVLTIDSGMSETCINKDSCPETVPSLYKEQVQNIMATLIKACGRERSFIDKTRILFIILYSELGDLFSDRVIGGVRANCKRGLSGGRWAERPGGAQGAEVPSSPTGAFSRVHITVQDARTNSPKNLQRGP</sequence>
<feature type="region of interest" description="Disordered" evidence="1">
    <location>
        <begin position="120"/>
        <end position="141"/>
    </location>
</feature>
<dbReference type="Proteomes" id="UP000789524">
    <property type="component" value="Unassembled WGS sequence"/>
</dbReference>
<comment type="caution">
    <text evidence="2">The sequence shown here is derived from an EMBL/GenBank/DDBJ whole genome shotgun (WGS) entry which is preliminary data.</text>
</comment>
<evidence type="ECO:0000256" key="1">
    <source>
        <dbReference type="SAM" id="MobiDB-lite"/>
    </source>
</evidence>
<protein>
    <submittedName>
        <fullName evidence="2">(African queen) hypothetical protein</fullName>
    </submittedName>
</protein>
<feature type="region of interest" description="Disordered" evidence="1">
    <location>
        <begin position="1"/>
        <end position="25"/>
    </location>
</feature>
<dbReference type="AlphaFoldDB" id="A0A8J2R4F4"/>
<evidence type="ECO:0000313" key="2">
    <source>
        <dbReference type="EMBL" id="CAG9581433.1"/>
    </source>
</evidence>
<name>A0A8J2R4F4_9NEOP</name>